<protein>
    <submittedName>
        <fullName evidence="6">Alpha/beta fold hydrolase</fullName>
    </submittedName>
</protein>
<comment type="caution">
    <text evidence="6">The sequence shown here is derived from an EMBL/GenBank/DDBJ whole genome shotgun (WGS) entry which is preliminary data.</text>
</comment>
<feature type="compositionally biased region" description="Pro residues" evidence="3">
    <location>
        <begin position="12"/>
        <end position="25"/>
    </location>
</feature>
<name>A0ABS6N860_9RHOB</name>
<evidence type="ECO:0000259" key="4">
    <source>
        <dbReference type="Pfam" id="PF07167"/>
    </source>
</evidence>
<gene>
    <name evidence="6" type="ORF">KUH32_10360</name>
</gene>
<dbReference type="PANTHER" id="PTHR36837:SF5">
    <property type="entry name" value="POLY-3-HYDROXYBUTYRATE SYNTHASE"/>
    <property type="match status" value="1"/>
</dbReference>
<dbReference type="InterPro" id="IPR051321">
    <property type="entry name" value="PHA/PHB_synthase"/>
</dbReference>
<dbReference type="PANTHER" id="PTHR36837">
    <property type="entry name" value="POLY(3-HYDROXYALKANOATE) POLYMERASE SUBUNIT PHAC"/>
    <property type="match status" value="1"/>
</dbReference>
<dbReference type="InterPro" id="IPR010941">
    <property type="entry name" value="PhaC_N"/>
</dbReference>
<dbReference type="InterPro" id="IPR022211">
    <property type="entry name" value="PHBC_N"/>
</dbReference>
<organism evidence="6 7">
    <name type="scientific">Thalassococcus arenae</name>
    <dbReference type="NCBI Taxonomy" id="2851652"/>
    <lineage>
        <taxon>Bacteria</taxon>
        <taxon>Pseudomonadati</taxon>
        <taxon>Pseudomonadota</taxon>
        <taxon>Alphaproteobacteria</taxon>
        <taxon>Rhodobacterales</taxon>
        <taxon>Roseobacteraceae</taxon>
        <taxon>Thalassococcus</taxon>
    </lineage>
</organism>
<feature type="domain" description="Poly-beta-hydroxybutyrate polymerase N-terminal" evidence="5">
    <location>
        <begin position="32"/>
        <end position="72"/>
    </location>
</feature>
<evidence type="ECO:0000256" key="3">
    <source>
        <dbReference type="SAM" id="MobiDB-lite"/>
    </source>
</evidence>
<evidence type="ECO:0000256" key="2">
    <source>
        <dbReference type="ARBA" id="ARBA00023315"/>
    </source>
</evidence>
<dbReference type="Pfam" id="PF12551">
    <property type="entry name" value="PHBC_N"/>
    <property type="match status" value="1"/>
</dbReference>
<evidence type="ECO:0000256" key="1">
    <source>
        <dbReference type="ARBA" id="ARBA00022679"/>
    </source>
</evidence>
<keyword evidence="7" id="KW-1185">Reference proteome</keyword>
<dbReference type="GO" id="GO:0016787">
    <property type="term" value="F:hydrolase activity"/>
    <property type="evidence" value="ECO:0007669"/>
    <property type="project" value="UniProtKB-KW"/>
</dbReference>
<keyword evidence="1" id="KW-0808">Transferase</keyword>
<feature type="domain" description="Poly-beta-hydroxybutyrate polymerase N-terminal" evidence="4">
    <location>
        <begin position="104"/>
        <end position="271"/>
    </location>
</feature>
<keyword evidence="6" id="KW-0378">Hydrolase</keyword>
<dbReference type="EMBL" id="JAHRWL010000001">
    <property type="protein sequence ID" value="MBV2360177.1"/>
    <property type="molecule type" value="Genomic_DNA"/>
</dbReference>
<evidence type="ECO:0000259" key="5">
    <source>
        <dbReference type="Pfam" id="PF12551"/>
    </source>
</evidence>
<keyword evidence="2" id="KW-0012">Acyltransferase</keyword>
<feature type="region of interest" description="Disordered" evidence="3">
    <location>
        <begin position="1"/>
        <end position="29"/>
    </location>
</feature>
<evidence type="ECO:0000313" key="6">
    <source>
        <dbReference type="EMBL" id="MBV2360177.1"/>
    </source>
</evidence>
<accession>A0ABS6N860</accession>
<dbReference type="Proteomes" id="UP001166293">
    <property type="component" value="Unassembled WGS sequence"/>
</dbReference>
<dbReference type="Pfam" id="PF07167">
    <property type="entry name" value="PhaC_N"/>
    <property type="match status" value="1"/>
</dbReference>
<reference evidence="6" key="1">
    <citation type="submission" date="2021-06" db="EMBL/GenBank/DDBJ databases">
        <title>Thalassococcus sp. CAU 1522 isolated from sea sand, Republic of Korea.</title>
        <authorList>
            <person name="Kim W."/>
        </authorList>
    </citation>
    <scope>NUCLEOTIDE SEQUENCE</scope>
    <source>
        <strain evidence="6">CAU 1522</strain>
    </source>
</reference>
<evidence type="ECO:0000313" key="7">
    <source>
        <dbReference type="Proteomes" id="UP001166293"/>
    </source>
</evidence>
<proteinExistence type="predicted"/>
<sequence length="595" mass="65464">MTEQPRIRPATVPTPPADPARPAPPHGLTAGADTLDRAVRAAAGRATFGVSSFAALSAWSDWAMHLARSPGRQMQLAERAWRNGLAATLGAFGLPGGLTPRKGDHRFDHPGWALPPFRAAQQAHLATEDFWCEATREVRGMRRRSADRVGFMAGQIVNALSPSNLPLANPEVVEATLKTGGANLRNGTARLLHDIHDELTDSRPAALAQFEIGRDIAATPGKVILRNDLMELIQYSPQTGTVHPEPVLIVPAWIMKYYILDLSARNSFIGHLVAQGHTVFAISWVNPDERHRDLSLDDYRRMGVMQALDAAATICGGARVHACGYCLGGTILAIAAAAMAREDDDRLASITLLAGQTDFTEAGELMLFLDESQIAYLEDLMWARGYLDQNQMAGTFKALRARDLVWNQAVQRYLLDRPEPAFDIGAWSADATRMPYRMHSEYLRGLFLENRLTAGRFAVDGRVVALKDITAPMFVLGTETDYIAPWRSVYKAALFTENDLTFVLTNGGHNAGILSEPGHRNRHFRVGHRTPEKRYMDPDTWCARHQARPGSWWPLWWDWLAGHSGADRAAPPPMGAPDAGLAPLCDAPGTYILQR</sequence>